<sequence>MLPVGRKYPYKLYYPFEGSAIASFERSTLPEHAGRCVAVMRIKRFLDSDPIREVPAPNDWVYPVDALRPREGELAFTIAYGKVRPCAVDVNHKFESRKAFKILFDNEEMYGPPRET</sequence>
<evidence type="ECO:0000313" key="2">
    <source>
        <dbReference type="Proteomes" id="UP000230002"/>
    </source>
</evidence>
<keyword evidence="2" id="KW-1185">Reference proteome</keyword>
<proteinExistence type="predicted"/>
<name>A0A2G8S2B1_9APHY</name>
<dbReference type="Proteomes" id="UP000230002">
    <property type="component" value="Unassembled WGS sequence"/>
</dbReference>
<comment type="caution">
    <text evidence="1">The sequence shown here is derived from an EMBL/GenBank/DDBJ whole genome shotgun (WGS) entry which is preliminary data.</text>
</comment>
<organism evidence="1 2">
    <name type="scientific">Ganoderma sinense ZZ0214-1</name>
    <dbReference type="NCBI Taxonomy" id="1077348"/>
    <lineage>
        <taxon>Eukaryota</taxon>
        <taxon>Fungi</taxon>
        <taxon>Dikarya</taxon>
        <taxon>Basidiomycota</taxon>
        <taxon>Agaricomycotina</taxon>
        <taxon>Agaricomycetes</taxon>
        <taxon>Polyporales</taxon>
        <taxon>Polyporaceae</taxon>
        <taxon>Ganoderma</taxon>
    </lineage>
</organism>
<reference evidence="1 2" key="1">
    <citation type="journal article" date="2015" name="Sci. Rep.">
        <title>Chromosome-level genome map provides insights into diverse defense mechanisms in the medicinal fungus Ganoderma sinense.</title>
        <authorList>
            <person name="Zhu Y."/>
            <person name="Xu J."/>
            <person name="Sun C."/>
            <person name="Zhou S."/>
            <person name="Xu H."/>
            <person name="Nelson D.R."/>
            <person name="Qian J."/>
            <person name="Song J."/>
            <person name="Luo H."/>
            <person name="Xiang L."/>
            <person name="Li Y."/>
            <person name="Xu Z."/>
            <person name="Ji A."/>
            <person name="Wang L."/>
            <person name="Lu S."/>
            <person name="Hayward A."/>
            <person name="Sun W."/>
            <person name="Li X."/>
            <person name="Schwartz D.C."/>
            <person name="Wang Y."/>
            <person name="Chen S."/>
        </authorList>
    </citation>
    <scope>NUCLEOTIDE SEQUENCE [LARGE SCALE GENOMIC DNA]</scope>
    <source>
        <strain evidence="1 2">ZZ0214-1</strain>
    </source>
</reference>
<gene>
    <name evidence="1" type="ORF">GSI_10013</name>
</gene>
<protein>
    <submittedName>
        <fullName evidence="1">Uncharacterized protein</fullName>
    </submittedName>
</protein>
<dbReference type="AlphaFoldDB" id="A0A2G8S2B1"/>
<accession>A0A2G8S2B1</accession>
<dbReference type="OrthoDB" id="2758168at2759"/>
<evidence type="ECO:0000313" key="1">
    <source>
        <dbReference type="EMBL" id="PIL27891.1"/>
    </source>
</evidence>
<dbReference type="EMBL" id="AYKW01000033">
    <property type="protein sequence ID" value="PIL27891.1"/>
    <property type="molecule type" value="Genomic_DNA"/>
</dbReference>